<accession>A0ABD2L8V8</accession>
<dbReference type="InterPro" id="IPR040198">
    <property type="entry name" value="Fido_containing"/>
</dbReference>
<evidence type="ECO:0000259" key="3">
    <source>
        <dbReference type="PROSITE" id="PS51459"/>
    </source>
</evidence>
<evidence type="ECO:0000256" key="1">
    <source>
        <dbReference type="PIRSR" id="PIRSR640198-1"/>
    </source>
</evidence>
<evidence type="ECO:0000313" key="5">
    <source>
        <dbReference type="Proteomes" id="UP001620626"/>
    </source>
</evidence>
<sequence>MQSDDEAAGRDRQRAAAMRRWPSSLFLADTNFSTFANLQTQNGINLIEALRMLNHAILWDENQAEAGAIREHGRMYVGGFKVTPGTRIGGFEMVPGPMVRIHPFFDGNGRTARLFLNLILLRGMRCAPVTLEEGWRQEYYRCLRQRDLASFEAKIDALINQQGGNN</sequence>
<feature type="active site" evidence="1">
    <location>
        <position position="102"/>
    </location>
</feature>
<dbReference type="InterPro" id="IPR036597">
    <property type="entry name" value="Fido-like_dom_sf"/>
</dbReference>
<dbReference type="PANTHER" id="PTHR13504">
    <property type="entry name" value="FIDO DOMAIN-CONTAINING PROTEIN DDB_G0283145"/>
    <property type="match status" value="1"/>
</dbReference>
<dbReference type="EMBL" id="JBICBT010000505">
    <property type="protein sequence ID" value="KAL3111491.1"/>
    <property type="molecule type" value="Genomic_DNA"/>
</dbReference>
<dbReference type="Gene3D" id="1.10.3290.10">
    <property type="entry name" value="Fido-like domain"/>
    <property type="match status" value="1"/>
</dbReference>
<comment type="caution">
    <text evidence="4">The sequence shown here is derived from an EMBL/GenBank/DDBJ whole genome shotgun (WGS) entry which is preliminary data.</text>
</comment>
<dbReference type="Pfam" id="PF02661">
    <property type="entry name" value="Fic"/>
    <property type="match status" value="1"/>
</dbReference>
<dbReference type="PANTHER" id="PTHR13504:SF38">
    <property type="entry name" value="FIDO DOMAIN-CONTAINING PROTEIN"/>
    <property type="match status" value="1"/>
</dbReference>
<reference evidence="4 5" key="1">
    <citation type="submission" date="2024-10" db="EMBL/GenBank/DDBJ databases">
        <authorList>
            <person name="Kim D."/>
        </authorList>
    </citation>
    <scope>NUCLEOTIDE SEQUENCE [LARGE SCALE GENOMIC DNA]</scope>
    <source>
        <strain evidence="4">BH-2024</strain>
    </source>
</reference>
<dbReference type="PROSITE" id="PS51459">
    <property type="entry name" value="FIDO"/>
    <property type="match status" value="1"/>
</dbReference>
<protein>
    <recommendedName>
        <fullName evidence="3">Fido domain-containing protein</fullName>
    </recommendedName>
</protein>
<dbReference type="SUPFAM" id="SSF140931">
    <property type="entry name" value="Fic-like"/>
    <property type="match status" value="1"/>
</dbReference>
<dbReference type="AlphaFoldDB" id="A0ABD2L8V8"/>
<feature type="binding site" evidence="2">
    <location>
        <begin position="139"/>
        <end position="140"/>
    </location>
    <ligand>
        <name>ATP</name>
        <dbReference type="ChEBI" id="CHEBI:30616"/>
    </ligand>
</feature>
<feature type="domain" description="Fido" evidence="3">
    <location>
        <begin position="46"/>
        <end position="161"/>
    </location>
</feature>
<organism evidence="4 5">
    <name type="scientific">Heterodera trifolii</name>
    <dbReference type="NCBI Taxonomy" id="157864"/>
    <lineage>
        <taxon>Eukaryota</taxon>
        <taxon>Metazoa</taxon>
        <taxon>Ecdysozoa</taxon>
        <taxon>Nematoda</taxon>
        <taxon>Chromadorea</taxon>
        <taxon>Rhabditida</taxon>
        <taxon>Tylenchina</taxon>
        <taxon>Tylenchomorpha</taxon>
        <taxon>Tylenchoidea</taxon>
        <taxon>Heteroderidae</taxon>
        <taxon>Heteroderinae</taxon>
        <taxon>Heterodera</taxon>
    </lineage>
</organism>
<proteinExistence type="predicted"/>
<evidence type="ECO:0000313" key="4">
    <source>
        <dbReference type="EMBL" id="KAL3111491.1"/>
    </source>
</evidence>
<name>A0ABD2L8V8_9BILA</name>
<feature type="binding site" evidence="2">
    <location>
        <begin position="106"/>
        <end position="113"/>
    </location>
    <ligand>
        <name>ATP</name>
        <dbReference type="ChEBI" id="CHEBI:30616"/>
    </ligand>
</feature>
<keyword evidence="2" id="KW-0547">Nucleotide-binding</keyword>
<evidence type="ECO:0000256" key="2">
    <source>
        <dbReference type="PIRSR" id="PIRSR640198-2"/>
    </source>
</evidence>
<dbReference type="InterPro" id="IPR003812">
    <property type="entry name" value="Fido"/>
</dbReference>
<gene>
    <name evidence="4" type="ORF">niasHT_018266</name>
</gene>
<dbReference type="Proteomes" id="UP001620626">
    <property type="component" value="Unassembled WGS sequence"/>
</dbReference>
<keyword evidence="2" id="KW-0067">ATP-binding</keyword>
<keyword evidence="5" id="KW-1185">Reference proteome</keyword>